<dbReference type="EMBL" id="BMFA01000008">
    <property type="protein sequence ID" value="GGB55340.1"/>
    <property type="molecule type" value="Genomic_DNA"/>
</dbReference>
<dbReference type="PROSITE" id="PS51702">
    <property type="entry name" value="HTH_MU"/>
    <property type="match status" value="1"/>
</dbReference>
<protein>
    <submittedName>
        <fullName evidence="4">Transposase</fullName>
    </submittedName>
</protein>
<dbReference type="RefSeq" id="WP_150497738.1">
    <property type="nucleotide sequence ID" value="NZ_BMFA01000008.1"/>
</dbReference>
<dbReference type="SUPFAM" id="SSF46955">
    <property type="entry name" value="Putative DNA-binding domain"/>
    <property type="match status" value="1"/>
</dbReference>
<dbReference type="InterPro" id="IPR009061">
    <property type="entry name" value="DNA-bd_dom_put_sf"/>
</dbReference>
<reference evidence="4" key="2">
    <citation type="submission" date="2020-09" db="EMBL/GenBank/DDBJ databases">
        <authorList>
            <person name="Sun Q."/>
            <person name="Zhou Y."/>
        </authorList>
    </citation>
    <scope>NUCLEOTIDE SEQUENCE</scope>
    <source>
        <strain evidence="4">CGMCC 1.12426</strain>
    </source>
</reference>
<dbReference type="PROSITE" id="PS50994">
    <property type="entry name" value="INTEGRASE"/>
    <property type="match status" value="1"/>
</dbReference>
<dbReference type="InterPro" id="IPR003314">
    <property type="entry name" value="Mu-type_HTH"/>
</dbReference>
<proteinExistence type="predicted"/>
<dbReference type="InterPro" id="IPR001584">
    <property type="entry name" value="Integrase_cat-core"/>
</dbReference>
<name>A0A916X2J8_9HYPH</name>
<dbReference type="Pfam" id="PF09299">
    <property type="entry name" value="Mu-transpos_C"/>
    <property type="match status" value="1"/>
</dbReference>
<gene>
    <name evidence="4" type="primary">tnpA</name>
    <name evidence="4" type="ORF">GCM10011316_29240</name>
</gene>
<dbReference type="InterPro" id="IPR015378">
    <property type="entry name" value="Transposase-like_Mu_C"/>
</dbReference>
<accession>A0A916X2J8</accession>
<dbReference type="GO" id="GO:0015074">
    <property type="term" value="P:DNA integration"/>
    <property type="evidence" value="ECO:0007669"/>
    <property type="project" value="InterPro"/>
</dbReference>
<comment type="caution">
    <text evidence="4">The sequence shown here is derived from an EMBL/GenBank/DDBJ whole genome shotgun (WGS) entry which is preliminary data.</text>
</comment>
<evidence type="ECO:0000313" key="5">
    <source>
        <dbReference type="Proteomes" id="UP000605148"/>
    </source>
</evidence>
<dbReference type="OrthoDB" id="5287589at2"/>
<keyword evidence="5" id="KW-1185">Reference proteome</keyword>
<dbReference type="GO" id="GO:0003677">
    <property type="term" value="F:DNA binding"/>
    <property type="evidence" value="ECO:0007669"/>
    <property type="project" value="InterPro"/>
</dbReference>
<dbReference type="PANTHER" id="PTHR35004:SF7">
    <property type="entry name" value="INTEGRASE PROTEIN"/>
    <property type="match status" value="1"/>
</dbReference>
<dbReference type="InterPro" id="IPR036388">
    <property type="entry name" value="WH-like_DNA-bd_sf"/>
</dbReference>
<sequence length="726" mass="80470">MKLWHTAQDLADLKLDGFPGTKRGVHKLIEREGWADTPLCRRRSGSLGGGGFEYHIDLLPLPQKLAYAARFICVEPDDFACETHEDLTTRERTTRDARLIVLKVAERFHKQSGMGQAVSDHLFSQAYRAGQVAVPEWVHAEITSLSRRTLSRWRAHMKRDLNRLGSDPSFARKGKGILDRAEQGRLRAWCLALHASNPFLAAKHIRTAALAEFGPSVLIDGKQGQRRVAMPPLRTFQDALKRWKETHRNELLKITDPDAYKSTIRFAATGANRRERLNEVWEIDASPSDVMTTDGRKTIYAAIDLYSRRCLLLICDTPRAAAVGLLLRKCLMAWGVPEEIVTDNGSDFVARATKRLLDALGIEHDPCEPHAPEQKGTVERLIGTFQRDCAATLPGFIGHNVADRKVIEARKAFSARLGTEDAKLFHVEMSAAELQAEADRWALQQYAHTPHAGLKGKTPFQAAQAWNGDLRAIKDPAVLDVLLAPVPGSDGLRRVTKLGIRVDGSQYLTGDVMPGRTILCRHNPDDLGRLWLFEPDGETYLGEALCPDLAGLDPAATIAEVRARQKALETDALADIRKAKRRITPRTVAEAQRAAYQMNADILAFPKPARPHETPQSLAARAAKQKPKPQPLSGREAAMFDRLTQADKPAVPATVPATVHALAAADTPESRFQRALQLEARLAEGTPLSDRDALWLTGYREGPEYRARKLLSDHAAHSIRGPRRPG</sequence>
<dbReference type="Gene3D" id="1.10.10.10">
    <property type="entry name" value="Winged helix-like DNA-binding domain superfamily/Winged helix DNA-binding domain"/>
    <property type="match status" value="1"/>
</dbReference>
<dbReference type="SUPFAM" id="SSF53098">
    <property type="entry name" value="Ribonuclease H-like"/>
    <property type="match status" value="1"/>
</dbReference>
<feature type="region of interest" description="Disordered" evidence="1">
    <location>
        <begin position="608"/>
        <end position="633"/>
    </location>
</feature>
<dbReference type="Pfam" id="PF00665">
    <property type="entry name" value="rve"/>
    <property type="match status" value="1"/>
</dbReference>
<dbReference type="InterPro" id="IPR036397">
    <property type="entry name" value="RNaseH_sf"/>
</dbReference>
<evidence type="ECO:0000259" key="3">
    <source>
        <dbReference type="PROSITE" id="PS51702"/>
    </source>
</evidence>
<organism evidence="4 5">
    <name type="scientific">Roseibium aquae</name>
    <dbReference type="NCBI Taxonomy" id="1323746"/>
    <lineage>
        <taxon>Bacteria</taxon>
        <taxon>Pseudomonadati</taxon>
        <taxon>Pseudomonadota</taxon>
        <taxon>Alphaproteobacteria</taxon>
        <taxon>Hyphomicrobiales</taxon>
        <taxon>Stappiaceae</taxon>
        <taxon>Roseibium</taxon>
    </lineage>
</organism>
<dbReference type="PANTHER" id="PTHR35004">
    <property type="entry name" value="TRANSPOSASE RV3428C-RELATED"/>
    <property type="match status" value="1"/>
</dbReference>
<feature type="domain" description="HTH Mu-type" evidence="3">
    <location>
        <begin position="3"/>
        <end position="75"/>
    </location>
</feature>
<dbReference type="Pfam" id="PF02316">
    <property type="entry name" value="HTH_Tnp_Mu_1"/>
    <property type="match status" value="1"/>
</dbReference>
<feature type="domain" description="Integrase catalytic" evidence="2">
    <location>
        <begin position="273"/>
        <end position="467"/>
    </location>
</feature>
<reference evidence="4" key="1">
    <citation type="journal article" date="2014" name="Int. J. Syst. Evol. Microbiol.">
        <title>Complete genome sequence of Corynebacterium casei LMG S-19264T (=DSM 44701T), isolated from a smear-ripened cheese.</title>
        <authorList>
            <consortium name="US DOE Joint Genome Institute (JGI-PGF)"/>
            <person name="Walter F."/>
            <person name="Albersmeier A."/>
            <person name="Kalinowski J."/>
            <person name="Ruckert C."/>
        </authorList>
    </citation>
    <scope>NUCLEOTIDE SEQUENCE</scope>
    <source>
        <strain evidence="4">CGMCC 1.12426</strain>
    </source>
</reference>
<evidence type="ECO:0000256" key="1">
    <source>
        <dbReference type="SAM" id="MobiDB-lite"/>
    </source>
</evidence>
<evidence type="ECO:0000313" key="4">
    <source>
        <dbReference type="EMBL" id="GGB55340.1"/>
    </source>
</evidence>
<dbReference type="Proteomes" id="UP000605148">
    <property type="component" value="Unassembled WGS sequence"/>
</dbReference>
<dbReference type="AlphaFoldDB" id="A0A916X2J8"/>
<dbReference type="InterPro" id="IPR012337">
    <property type="entry name" value="RNaseH-like_sf"/>
</dbReference>
<evidence type="ECO:0000259" key="2">
    <source>
        <dbReference type="PROSITE" id="PS50994"/>
    </source>
</evidence>
<dbReference type="Gene3D" id="3.30.420.10">
    <property type="entry name" value="Ribonuclease H-like superfamily/Ribonuclease H"/>
    <property type="match status" value="1"/>
</dbReference>